<dbReference type="RefSeq" id="WP_066534245.1">
    <property type="nucleotide sequence ID" value="NZ_CP021422.1"/>
</dbReference>
<proteinExistence type="predicted"/>
<sequence length="155" mass="17950">MSILTVCREKQTEYNSKIAKHTIQPRENLALQELNYRICVLETFQAFSKSAPMGMKVDDLSYHYQLVDAYIKSVLSERQFGAKTDADGKKRRETAHQSLEKVVQTGRKQFSSFSPSKPEQYSQTVGKYINTLLPVWMQYRDTYINLQEVLKSGQQ</sequence>
<dbReference type="Proteomes" id="UP000196710">
    <property type="component" value="Chromosome"/>
</dbReference>
<evidence type="ECO:0000313" key="3">
    <source>
        <dbReference type="Proteomes" id="UP000196710"/>
    </source>
</evidence>
<reference evidence="3" key="2">
    <citation type="submission" date="2017-05" db="EMBL/GenBank/DDBJ databases">
        <title>Improved OligoMM genomes.</title>
        <authorList>
            <person name="Garzetti D."/>
        </authorList>
    </citation>
    <scope>NUCLEOTIDE SEQUENCE [LARGE SCALE GENOMIC DNA]</scope>
    <source>
        <strain evidence="3">KB18</strain>
    </source>
</reference>
<dbReference type="AlphaFoldDB" id="A0A1Z2XPD2"/>
<organism evidence="2 4">
    <name type="scientific">Acutalibacter muris</name>
    <dbReference type="NCBI Taxonomy" id="1796620"/>
    <lineage>
        <taxon>Bacteria</taxon>
        <taxon>Bacillati</taxon>
        <taxon>Bacillota</taxon>
        <taxon>Clostridia</taxon>
        <taxon>Eubacteriales</taxon>
        <taxon>Acutalibacteraceae</taxon>
        <taxon>Acutalibacter</taxon>
    </lineage>
</organism>
<reference evidence="2 4" key="3">
    <citation type="submission" date="2020-11" db="EMBL/GenBank/DDBJ databases">
        <title>Closed and high quality bacterial genomes of the OMM12 community.</title>
        <authorList>
            <person name="Marbouty M."/>
            <person name="Lamy-Besnier Q."/>
            <person name="Debarbieux L."/>
            <person name="Koszul R."/>
        </authorList>
    </citation>
    <scope>NUCLEOTIDE SEQUENCE [LARGE SCALE GENOMIC DNA]</scope>
    <source>
        <strain evidence="2 4">KB18</strain>
    </source>
</reference>
<accession>A0A1Z2XPD2</accession>
<evidence type="ECO:0000313" key="4">
    <source>
        <dbReference type="Proteomes" id="UP000596035"/>
    </source>
</evidence>
<evidence type="ECO:0000313" key="2">
    <source>
        <dbReference type="EMBL" id="QQR29598.1"/>
    </source>
</evidence>
<dbReference type="KEGG" id="amur:ADH66_06320"/>
<protein>
    <submittedName>
        <fullName evidence="2">Uncharacterized protein</fullName>
    </submittedName>
</protein>
<reference evidence="1" key="1">
    <citation type="journal article" date="2017" name="Genome Announc.">
        <title>High-Quality Whole-Genome Sequences of the Oligo-Mouse-Microbiota Bacterial Community.</title>
        <authorList>
            <person name="Garzetti D."/>
            <person name="Brugiroux S."/>
            <person name="Bunk B."/>
            <person name="Pukall R."/>
            <person name="McCoy K.D."/>
            <person name="Macpherson A.J."/>
            <person name="Stecher B."/>
        </authorList>
    </citation>
    <scope>NUCLEOTIDE SEQUENCE</scope>
    <source>
        <strain evidence="1">KB18</strain>
    </source>
</reference>
<dbReference type="Proteomes" id="UP000596035">
    <property type="component" value="Chromosome"/>
</dbReference>
<dbReference type="EMBL" id="CP021422">
    <property type="protein sequence ID" value="ASB40307.1"/>
    <property type="molecule type" value="Genomic_DNA"/>
</dbReference>
<keyword evidence="3" id="KW-1185">Reference proteome</keyword>
<dbReference type="EMBL" id="CP065321">
    <property type="protein sequence ID" value="QQR29598.1"/>
    <property type="molecule type" value="Genomic_DNA"/>
</dbReference>
<name>A0A1Z2XPD2_9FIRM</name>
<evidence type="ECO:0000313" key="1">
    <source>
        <dbReference type="EMBL" id="ASB40307.1"/>
    </source>
</evidence>
<gene>
    <name evidence="1" type="ORF">ADH66_06320</name>
    <name evidence="2" type="ORF">I5Q82_16415</name>
</gene>